<dbReference type="GO" id="GO:0008168">
    <property type="term" value="F:methyltransferase activity"/>
    <property type="evidence" value="ECO:0007669"/>
    <property type="project" value="UniProtKB-KW"/>
</dbReference>
<dbReference type="PANTHER" id="PTHR43542:SF1">
    <property type="entry name" value="METHYLTRANSFERASE"/>
    <property type="match status" value="1"/>
</dbReference>
<evidence type="ECO:0000313" key="4">
    <source>
        <dbReference type="Proteomes" id="UP000886865"/>
    </source>
</evidence>
<comment type="caution">
    <text evidence="3">The sequence shown here is derived from an EMBL/GenBank/DDBJ whole genome shotgun (WGS) entry which is preliminary data.</text>
</comment>
<sequence length="180" mass="20422">MQLTGGQYKGRKIITPKGVRPTLSNVRESVFSVLYSYFGSFEDKNFLDLFLGSGIMTFEALSRGFKTVSFELSAQVIRQVKDSAFALGIEPTIIKANSLCAAPKLSSKFDVIYADPPWDYSYYDIFKCCEKLLLKKSLAVIECDKKKKPDVLLELNSFDTLELFREKNYGRCCLLFIKLS</sequence>
<dbReference type="PANTHER" id="PTHR43542">
    <property type="entry name" value="METHYLTRANSFERASE"/>
    <property type="match status" value="1"/>
</dbReference>
<organism evidence="3 4">
    <name type="scientific">Candidatus Galligastranaerophilus intestinavium</name>
    <dbReference type="NCBI Taxonomy" id="2840836"/>
    <lineage>
        <taxon>Bacteria</taxon>
        <taxon>Candidatus Galligastranaerophilus</taxon>
    </lineage>
</organism>
<dbReference type="InterPro" id="IPR002052">
    <property type="entry name" value="DNA_methylase_N6_adenine_CS"/>
</dbReference>
<gene>
    <name evidence="3" type="ORF">IAA86_01550</name>
</gene>
<dbReference type="InterPro" id="IPR004398">
    <property type="entry name" value="RNA_MeTrfase_RsmD"/>
</dbReference>
<dbReference type="PROSITE" id="PS00092">
    <property type="entry name" value="N6_MTASE"/>
    <property type="match status" value="1"/>
</dbReference>
<evidence type="ECO:0000256" key="2">
    <source>
        <dbReference type="ARBA" id="ARBA00022679"/>
    </source>
</evidence>
<reference evidence="3" key="2">
    <citation type="journal article" date="2021" name="PeerJ">
        <title>Extensive microbial diversity within the chicken gut microbiome revealed by metagenomics and culture.</title>
        <authorList>
            <person name="Gilroy R."/>
            <person name="Ravi A."/>
            <person name="Getino M."/>
            <person name="Pursley I."/>
            <person name="Horton D.L."/>
            <person name="Alikhan N.F."/>
            <person name="Baker D."/>
            <person name="Gharbi K."/>
            <person name="Hall N."/>
            <person name="Watson M."/>
            <person name="Adriaenssens E.M."/>
            <person name="Foster-Nyarko E."/>
            <person name="Jarju S."/>
            <person name="Secka A."/>
            <person name="Antonio M."/>
            <person name="Oren A."/>
            <person name="Chaudhuri R.R."/>
            <person name="La Ragione R."/>
            <person name="Hildebrand F."/>
            <person name="Pallen M.J."/>
        </authorList>
    </citation>
    <scope>NUCLEOTIDE SEQUENCE</scope>
    <source>
        <strain evidence="3">CHK152-2871</strain>
    </source>
</reference>
<dbReference type="CDD" id="cd02440">
    <property type="entry name" value="AdoMet_MTases"/>
    <property type="match status" value="1"/>
</dbReference>
<dbReference type="InterPro" id="IPR029063">
    <property type="entry name" value="SAM-dependent_MTases_sf"/>
</dbReference>
<keyword evidence="2" id="KW-0808">Transferase</keyword>
<dbReference type="GO" id="GO:0003676">
    <property type="term" value="F:nucleic acid binding"/>
    <property type="evidence" value="ECO:0007669"/>
    <property type="project" value="InterPro"/>
</dbReference>
<dbReference type="Proteomes" id="UP000886865">
    <property type="component" value="Unassembled WGS sequence"/>
</dbReference>
<reference evidence="3" key="1">
    <citation type="submission" date="2020-10" db="EMBL/GenBank/DDBJ databases">
        <authorList>
            <person name="Gilroy R."/>
        </authorList>
    </citation>
    <scope>NUCLEOTIDE SEQUENCE</scope>
    <source>
        <strain evidence="3">CHK152-2871</strain>
    </source>
</reference>
<proteinExistence type="predicted"/>
<dbReference type="GO" id="GO:0031167">
    <property type="term" value="P:rRNA methylation"/>
    <property type="evidence" value="ECO:0007669"/>
    <property type="project" value="InterPro"/>
</dbReference>
<dbReference type="PIRSF" id="PIRSF004553">
    <property type="entry name" value="CHP00095"/>
    <property type="match status" value="1"/>
</dbReference>
<evidence type="ECO:0000313" key="3">
    <source>
        <dbReference type="EMBL" id="HIS73689.1"/>
    </source>
</evidence>
<keyword evidence="1 3" id="KW-0489">Methyltransferase</keyword>
<dbReference type="Pfam" id="PF03602">
    <property type="entry name" value="Cons_hypoth95"/>
    <property type="match status" value="1"/>
</dbReference>
<accession>A0A9D1JWR2</accession>
<dbReference type="Gene3D" id="3.40.50.150">
    <property type="entry name" value="Vaccinia Virus protein VP39"/>
    <property type="match status" value="1"/>
</dbReference>
<evidence type="ECO:0000256" key="1">
    <source>
        <dbReference type="ARBA" id="ARBA00022603"/>
    </source>
</evidence>
<protein>
    <submittedName>
        <fullName evidence="3">RsmD family RNA methyltransferase</fullName>
    </submittedName>
</protein>
<dbReference type="EMBL" id="DVJQ01000012">
    <property type="protein sequence ID" value="HIS73689.1"/>
    <property type="molecule type" value="Genomic_DNA"/>
</dbReference>
<dbReference type="SUPFAM" id="SSF53335">
    <property type="entry name" value="S-adenosyl-L-methionine-dependent methyltransferases"/>
    <property type="match status" value="1"/>
</dbReference>
<dbReference type="AlphaFoldDB" id="A0A9D1JWR2"/>
<name>A0A9D1JWR2_9BACT</name>